<feature type="non-terminal residue" evidence="1">
    <location>
        <position position="1"/>
    </location>
</feature>
<gene>
    <name evidence="1" type="ORF">METZ01_LOCUS216128</name>
</gene>
<proteinExistence type="predicted"/>
<accession>A0A382FLQ0</accession>
<organism evidence="1">
    <name type="scientific">marine metagenome</name>
    <dbReference type="NCBI Taxonomy" id="408172"/>
    <lineage>
        <taxon>unclassified sequences</taxon>
        <taxon>metagenomes</taxon>
        <taxon>ecological metagenomes</taxon>
    </lineage>
</organism>
<evidence type="ECO:0000313" key="1">
    <source>
        <dbReference type="EMBL" id="SVB63274.1"/>
    </source>
</evidence>
<dbReference type="AlphaFoldDB" id="A0A382FLQ0"/>
<dbReference type="EMBL" id="UINC01050383">
    <property type="protein sequence ID" value="SVB63274.1"/>
    <property type="molecule type" value="Genomic_DNA"/>
</dbReference>
<sequence length="85" mass="10177">YLTLPVLFELLESDSLSLTIKEEFLLDVFFVKRQKLLSTKVCVLPVELELLDESSFFEQEMRERLKNTDRKMKIIFFIFQLITKV</sequence>
<name>A0A382FLQ0_9ZZZZ</name>
<protein>
    <submittedName>
        <fullName evidence="1">Uncharacterized protein</fullName>
    </submittedName>
</protein>
<reference evidence="1" key="1">
    <citation type="submission" date="2018-05" db="EMBL/GenBank/DDBJ databases">
        <authorList>
            <person name="Lanie J.A."/>
            <person name="Ng W.-L."/>
            <person name="Kazmierczak K.M."/>
            <person name="Andrzejewski T.M."/>
            <person name="Davidsen T.M."/>
            <person name="Wayne K.J."/>
            <person name="Tettelin H."/>
            <person name="Glass J.I."/>
            <person name="Rusch D."/>
            <person name="Podicherti R."/>
            <person name="Tsui H.-C.T."/>
            <person name="Winkler M.E."/>
        </authorList>
    </citation>
    <scope>NUCLEOTIDE SEQUENCE</scope>
</reference>